<evidence type="ECO:0000313" key="2">
    <source>
        <dbReference type="Proteomes" id="UP001337723"/>
    </source>
</evidence>
<organism evidence="1 2">
    <name type="scientific">Roseicyclus marinus</name>
    <dbReference type="NCBI Taxonomy" id="2161673"/>
    <lineage>
        <taxon>Bacteria</taxon>
        <taxon>Pseudomonadati</taxon>
        <taxon>Pseudomonadota</taxon>
        <taxon>Alphaproteobacteria</taxon>
        <taxon>Rhodobacterales</taxon>
        <taxon>Roseobacteraceae</taxon>
        <taxon>Roseicyclus</taxon>
    </lineage>
</organism>
<dbReference type="KEGG" id="rmai:MACH21_17650"/>
<dbReference type="RefSeq" id="WP_338271402.1">
    <property type="nucleotide sequence ID" value="NZ_AP027266.1"/>
</dbReference>
<dbReference type="Proteomes" id="UP001337723">
    <property type="component" value="Chromosome"/>
</dbReference>
<evidence type="ECO:0000313" key="1">
    <source>
        <dbReference type="EMBL" id="BDW85588.1"/>
    </source>
</evidence>
<dbReference type="EMBL" id="AP027266">
    <property type="protein sequence ID" value="BDW85588.1"/>
    <property type="molecule type" value="Genomic_DNA"/>
</dbReference>
<proteinExistence type="predicted"/>
<name>A0AA48KK79_9RHOB</name>
<keyword evidence="2" id="KW-1185">Reference proteome</keyword>
<protein>
    <submittedName>
        <fullName evidence="1">Uncharacterized protein</fullName>
    </submittedName>
</protein>
<sequence>MMKASIGGAAAAGLSAPFRLTMSAPERCIASDSDRAGRFRFGQFCPVAGAVRDGPGVFLCHLRPE</sequence>
<accession>A0AA48KK79</accession>
<dbReference type="AlphaFoldDB" id="A0AA48KK79"/>
<reference evidence="1 2" key="1">
    <citation type="submission" date="2023-01" db="EMBL/GenBank/DDBJ databases">
        <title>Complete genome sequence of Roseicyclus marinus strain Dej080120_10.</title>
        <authorList>
            <person name="Ueki S."/>
            <person name="Maruyama F."/>
        </authorList>
    </citation>
    <scope>NUCLEOTIDE SEQUENCE [LARGE SCALE GENOMIC DNA]</scope>
    <source>
        <strain evidence="1 2">Dej080120_10</strain>
    </source>
</reference>
<gene>
    <name evidence="1" type="ORF">MACH21_17650</name>
</gene>